<comment type="similarity">
    <text evidence="2">Belongs to the UPF0324 family.</text>
</comment>
<keyword evidence="4 7" id="KW-0812">Transmembrane</keyword>
<feature type="transmembrane region" description="Helical" evidence="7">
    <location>
        <begin position="253"/>
        <end position="273"/>
    </location>
</feature>
<feature type="transmembrane region" description="Helical" evidence="7">
    <location>
        <begin position="224"/>
        <end position="241"/>
    </location>
</feature>
<evidence type="ECO:0000256" key="1">
    <source>
        <dbReference type="ARBA" id="ARBA00004651"/>
    </source>
</evidence>
<feature type="transmembrane region" description="Helical" evidence="7">
    <location>
        <begin position="158"/>
        <end position="179"/>
    </location>
</feature>
<dbReference type="Pfam" id="PF03601">
    <property type="entry name" value="Cons_hypoth698"/>
    <property type="match status" value="1"/>
</dbReference>
<dbReference type="GO" id="GO:0005886">
    <property type="term" value="C:plasma membrane"/>
    <property type="evidence" value="ECO:0007669"/>
    <property type="project" value="UniProtKB-SubCell"/>
</dbReference>
<feature type="transmembrane region" description="Helical" evidence="7">
    <location>
        <begin position="93"/>
        <end position="115"/>
    </location>
</feature>
<feature type="transmembrane region" description="Helical" evidence="7">
    <location>
        <begin position="315"/>
        <end position="335"/>
    </location>
</feature>
<comment type="caution">
    <text evidence="8">The sequence shown here is derived from an EMBL/GenBank/DDBJ whole genome shotgun (WGS) entry which is preliminary data.</text>
</comment>
<evidence type="ECO:0000313" key="9">
    <source>
        <dbReference type="Proteomes" id="UP000266649"/>
    </source>
</evidence>
<proteinExistence type="inferred from homology"/>
<sequence length="337" mass="34745">MTQRFAMTRLVPLFRHYFPGFAIAAVVALAAQFLADHYGAPSMLMAILIGLALNFLGEDTRSAPGIGLAARHVLRIGVALLGIRISADTLAGLGFAPLSLVAVAVPLTIGFGLLLARLLGQPGRFGFLTGGAVAICGASAAMAIGALLPQDDRRERDIAFTVIAVTVMSTLAMILYPVLTARLALSDASTGLLLGATIHDVAQVVGAGFSVSPETGEISTVFKLFRVMLLAPVVVIGALALRNGMATGGRRPPLVPGFVVGFLLLAGANSLGLVPQMLRDLLDPLIRASLLMAVGAVGLRTNLPGLMTVGATAAVMIVAETLFLLGIVLGPLLIWGL</sequence>
<evidence type="ECO:0000256" key="5">
    <source>
        <dbReference type="ARBA" id="ARBA00022989"/>
    </source>
</evidence>
<feature type="transmembrane region" description="Helical" evidence="7">
    <location>
        <begin position="12"/>
        <end position="32"/>
    </location>
</feature>
<organism evidence="8 9">
    <name type="scientific">Gemmobacter lutimaris</name>
    <dbReference type="NCBI Taxonomy" id="2306023"/>
    <lineage>
        <taxon>Bacteria</taxon>
        <taxon>Pseudomonadati</taxon>
        <taxon>Pseudomonadota</taxon>
        <taxon>Alphaproteobacteria</taxon>
        <taxon>Rhodobacterales</taxon>
        <taxon>Paracoccaceae</taxon>
        <taxon>Gemmobacter</taxon>
    </lineage>
</organism>
<accession>A0A398BV75</accession>
<keyword evidence="3" id="KW-1003">Cell membrane</keyword>
<evidence type="ECO:0000256" key="2">
    <source>
        <dbReference type="ARBA" id="ARBA00007977"/>
    </source>
</evidence>
<keyword evidence="9" id="KW-1185">Reference proteome</keyword>
<evidence type="ECO:0000256" key="3">
    <source>
        <dbReference type="ARBA" id="ARBA00022475"/>
    </source>
</evidence>
<reference evidence="8 9" key="1">
    <citation type="submission" date="2018-09" db="EMBL/GenBank/DDBJ databases">
        <title>Gemmobacter lutimaris sp. nov., a marine bacterium isolated from tidal flat.</title>
        <authorList>
            <person name="Lee D.W."/>
            <person name="Yoo Y."/>
            <person name="Kim J.-J."/>
            <person name="Kim B.S."/>
        </authorList>
    </citation>
    <scope>NUCLEOTIDE SEQUENCE [LARGE SCALE GENOMIC DNA]</scope>
    <source>
        <strain evidence="8 9">YJ-T1-11</strain>
    </source>
</reference>
<keyword evidence="5 7" id="KW-1133">Transmembrane helix</keyword>
<evidence type="ECO:0000256" key="6">
    <source>
        <dbReference type="ARBA" id="ARBA00023136"/>
    </source>
</evidence>
<evidence type="ECO:0000256" key="7">
    <source>
        <dbReference type="SAM" id="Phobius"/>
    </source>
</evidence>
<dbReference type="InterPro" id="IPR018383">
    <property type="entry name" value="UPF0324_pro"/>
</dbReference>
<comment type="subcellular location">
    <subcellularLocation>
        <location evidence="1">Cell membrane</location>
        <topology evidence="1">Multi-pass membrane protein</topology>
    </subcellularLocation>
</comment>
<feature type="transmembrane region" description="Helical" evidence="7">
    <location>
        <begin position="38"/>
        <end position="56"/>
    </location>
</feature>
<evidence type="ECO:0000313" key="8">
    <source>
        <dbReference type="EMBL" id="RID91193.1"/>
    </source>
</evidence>
<dbReference type="AlphaFoldDB" id="A0A398BV75"/>
<gene>
    <name evidence="8" type="ORF">D2N39_14890</name>
</gene>
<dbReference type="EMBL" id="QXXQ01000008">
    <property type="protein sequence ID" value="RID91193.1"/>
    <property type="molecule type" value="Genomic_DNA"/>
</dbReference>
<protein>
    <submittedName>
        <fullName evidence="8">Putative sulfate exporter family transporter</fullName>
    </submittedName>
</protein>
<feature type="transmembrane region" description="Helical" evidence="7">
    <location>
        <begin position="127"/>
        <end position="146"/>
    </location>
</feature>
<dbReference type="OrthoDB" id="5393513at2"/>
<evidence type="ECO:0000256" key="4">
    <source>
        <dbReference type="ARBA" id="ARBA00022692"/>
    </source>
</evidence>
<dbReference type="PANTHER" id="PTHR30106:SF2">
    <property type="entry name" value="UPF0324 INNER MEMBRANE PROTEIN YEIH"/>
    <property type="match status" value="1"/>
</dbReference>
<dbReference type="Proteomes" id="UP000266649">
    <property type="component" value="Unassembled WGS sequence"/>
</dbReference>
<keyword evidence="6 7" id="KW-0472">Membrane</keyword>
<dbReference type="PANTHER" id="PTHR30106">
    <property type="entry name" value="INNER MEMBRANE PROTEIN YEIH-RELATED"/>
    <property type="match status" value="1"/>
</dbReference>
<name>A0A398BV75_9RHOB</name>